<gene>
    <name evidence="1" type="ORF">EPD60_14015</name>
</gene>
<sequence>MKSQKFTFPVLAITVALFACNGDKREDNTSKVNRDSLVQVDLAQFANENNAIVFPPSDIRFTSDLQNLFLKSRRIVFNDFELVDIFSKDTTQFVRLKVKDSDNTYFVEASTTREIASHLKSDFDSTLSINTLNDLFIMCAIDTFYKSSFDLVKSEKADEYSYTTDVNSPTAFIIKGRLTNTQFTRVK</sequence>
<name>A0A4R1B872_9BACT</name>
<accession>A0A4R1B872</accession>
<evidence type="ECO:0000313" key="2">
    <source>
        <dbReference type="Proteomes" id="UP000295334"/>
    </source>
</evidence>
<organism evidence="1 2">
    <name type="scientific">Flaviaesturariibacter flavus</name>
    <dbReference type="NCBI Taxonomy" id="2502780"/>
    <lineage>
        <taxon>Bacteria</taxon>
        <taxon>Pseudomonadati</taxon>
        <taxon>Bacteroidota</taxon>
        <taxon>Chitinophagia</taxon>
        <taxon>Chitinophagales</taxon>
        <taxon>Chitinophagaceae</taxon>
        <taxon>Flaviaestuariibacter</taxon>
    </lineage>
</organism>
<dbReference type="RefSeq" id="WP_131450152.1">
    <property type="nucleotide sequence ID" value="NZ_SJZI01000048.1"/>
</dbReference>
<dbReference type="EMBL" id="SJZI01000048">
    <property type="protein sequence ID" value="TCJ13018.1"/>
    <property type="molecule type" value="Genomic_DNA"/>
</dbReference>
<protein>
    <submittedName>
        <fullName evidence="1">Uncharacterized protein</fullName>
    </submittedName>
</protein>
<dbReference type="Proteomes" id="UP000295334">
    <property type="component" value="Unassembled WGS sequence"/>
</dbReference>
<reference evidence="1 2" key="1">
    <citation type="submission" date="2019-03" db="EMBL/GenBank/DDBJ databases">
        <authorList>
            <person name="Kim M.K.M."/>
        </authorList>
    </citation>
    <scope>NUCLEOTIDE SEQUENCE [LARGE SCALE GENOMIC DNA]</scope>
    <source>
        <strain evidence="1 2">17J68-12</strain>
    </source>
</reference>
<dbReference type="AlphaFoldDB" id="A0A4R1B872"/>
<dbReference type="PROSITE" id="PS51257">
    <property type="entry name" value="PROKAR_LIPOPROTEIN"/>
    <property type="match status" value="1"/>
</dbReference>
<proteinExistence type="predicted"/>
<comment type="caution">
    <text evidence="1">The sequence shown here is derived from an EMBL/GenBank/DDBJ whole genome shotgun (WGS) entry which is preliminary data.</text>
</comment>
<evidence type="ECO:0000313" key="1">
    <source>
        <dbReference type="EMBL" id="TCJ13018.1"/>
    </source>
</evidence>
<keyword evidence="2" id="KW-1185">Reference proteome</keyword>